<dbReference type="InterPro" id="IPR014010">
    <property type="entry name" value="REJ_dom"/>
</dbReference>
<evidence type="ECO:0000256" key="4">
    <source>
        <dbReference type="ARBA" id="ARBA00022737"/>
    </source>
</evidence>
<evidence type="ECO:0000259" key="12">
    <source>
        <dbReference type="PROSITE" id="PS51111"/>
    </source>
</evidence>
<evidence type="ECO:0000313" key="13">
    <source>
        <dbReference type="EMBL" id="KAB0401479.1"/>
    </source>
</evidence>
<dbReference type="Pfam" id="PF00801">
    <property type="entry name" value="PKD"/>
    <property type="match status" value="8"/>
</dbReference>
<evidence type="ECO:0000256" key="3">
    <source>
        <dbReference type="ARBA" id="ARBA00022692"/>
    </source>
</evidence>
<dbReference type="Pfam" id="PF02010">
    <property type="entry name" value="REJ"/>
    <property type="match status" value="2"/>
</dbReference>
<feature type="compositionally biased region" description="Low complexity" evidence="8">
    <location>
        <begin position="3029"/>
        <end position="3041"/>
    </location>
</feature>
<proteinExistence type="inferred from homology"/>
<evidence type="ECO:0000259" key="11">
    <source>
        <dbReference type="PROSITE" id="PS50221"/>
    </source>
</evidence>
<dbReference type="SUPFAM" id="SSF49299">
    <property type="entry name" value="PKD domain"/>
    <property type="match status" value="6"/>
</dbReference>
<dbReference type="Proteomes" id="UP000437017">
    <property type="component" value="Unassembled WGS sequence"/>
</dbReference>
<feature type="domain" description="PKD" evidence="10">
    <location>
        <begin position="609"/>
        <end position="680"/>
    </location>
</feature>
<dbReference type="PROSITE" id="PS50093">
    <property type="entry name" value="PKD"/>
    <property type="match status" value="6"/>
</dbReference>
<keyword evidence="7" id="KW-1015">Disulfide bond</keyword>
<dbReference type="InterPro" id="IPR022409">
    <property type="entry name" value="PKD/Chitinase_dom"/>
</dbReference>
<dbReference type="InterPro" id="IPR035986">
    <property type="entry name" value="PKD_dom_sf"/>
</dbReference>
<keyword evidence="4" id="KW-0677">Repeat</keyword>
<feature type="domain" description="REJ" evidence="12">
    <location>
        <begin position="1280"/>
        <end position="1923"/>
    </location>
</feature>
<evidence type="ECO:0000256" key="7">
    <source>
        <dbReference type="ARBA" id="ARBA00023157"/>
    </source>
</evidence>
<dbReference type="GO" id="GO:0006816">
    <property type="term" value="P:calcium ion transport"/>
    <property type="evidence" value="ECO:0007669"/>
    <property type="project" value="TreeGrafter"/>
</dbReference>
<organism evidence="13 14">
    <name type="scientific">Balaenoptera physalus</name>
    <name type="common">Fin whale</name>
    <name type="synonym">Balaena physalus</name>
    <dbReference type="NCBI Taxonomy" id="9770"/>
    <lineage>
        <taxon>Eukaryota</taxon>
        <taxon>Metazoa</taxon>
        <taxon>Chordata</taxon>
        <taxon>Craniata</taxon>
        <taxon>Vertebrata</taxon>
        <taxon>Euteleostomi</taxon>
        <taxon>Mammalia</taxon>
        <taxon>Eutheria</taxon>
        <taxon>Laurasiatheria</taxon>
        <taxon>Artiodactyla</taxon>
        <taxon>Whippomorpha</taxon>
        <taxon>Cetacea</taxon>
        <taxon>Mysticeti</taxon>
        <taxon>Balaenopteridae</taxon>
        <taxon>Balaenoptera</taxon>
    </lineage>
</organism>
<protein>
    <recommendedName>
        <fullName evidence="15">Polycystin-1</fullName>
    </recommendedName>
</protein>
<dbReference type="Gene3D" id="2.60.40.10">
    <property type="entry name" value="Immunoglobulins"/>
    <property type="match status" value="4"/>
</dbReference>
<dbReference type="SMART" id="SM00303">
    <property type="entry name" value="GPS"/>
    <property type="match status" value="1"/>
</dbReference>
<feature type="transmembrane region" description="Helical" evidence="9">
    <location>
        <begin position="2619"/>
        <end position="2639"/>
    </location>
</feature>
<dbReference type="PROSITE" id="PS50221">
    <property type="entry name" value="GAIN_B"/>
    <property type="match status" value="1"/>
</dbReference>
<dbReference type="InterPro" id="IPR013783">
    <property type="entry name" value="Ig-like_fold"/>
</dbReference>
<feature type="compositionally biased region" description="Low complexity" evidence="8">
    <location>
        <begin position="2953"/>
        <end position="2963"/>
    </location>
</feature>
<keyword evidence="14" id="KW-1185">Reference proteome</keyword>
<feature type="region of interest" description="Disordered" evidence="8">
    <location>
        <begin position="2399"/>
        <end position="2440"/>
    </location>
</feature>
<dbReference type="PANTHER" id="PTHR46730:SF3">
    <property type="entry name" value="POLYCYSTIN-1"/>
    <property type="match status" value="1"/>
</dbReference>
<feature type="compositionally biased region" description="Pro residues" evidence="8">
    <location>
        <begin position="3019"/>
        <end position="3028"/>
    </location>
</feature>
<feature type="transmembrane region" description="Helical" evidence="9">
    <location>
        <begin position="2163"/>
        <end position="2185"/>
    </location>
</feature>
<dbReference type="InterPro" id="IPR000434">
    <property type="entry name" value="PC1"/>
</dbReference>
<feature type="compositionally biased region" description="Polar residues" evidence="8">
    <location>
        <begin position="2976"/>
        <end position="2985"/>
    </location>
</feature>
<gene>
    <name evidence="13" type="ORF">E2I00_009264</name>
</gene>
<sequence length="3066" mass="330065">MGPDQAQALAGELSLVPLYQQCWRALRLLQAARREPHHALVILWVSGFLLVALWNGSMRINSKNLYVESSPTVKNPGLCGRALASCSLLSNRLKAFSELQRLNTVMRRDISNNKLSTLEEGIFANLFNLSEEYVACVPDDSSGAVALVDVAGPDATHHYVLPGRYPVTAVLALGVGSARLWAEVRAQEQCRAWAGAALAMVDSPAVQHFLVSRVTRCLPKCCWSSERLGGTGEVLVMVFPGLSPSREAFLTAAEFGTPELSGPAQLRLQVYRAMRGTEGHPCPRSNICLPLDAPCHLRACANGSTSGLGLPGISYALWKEFLFSVTFHGQDSPLLPGDLISLQHDAGPGALLRCPPALGIPGSKAPYFSTNVSAWLAHLPAQLEAAPAGPACALRLLVATERLTPLLGLSPNPGLRRPGRYEVRATVGNSVSRHNLSCSFNVLSPRYSPVVEAGSDVVFRWTIDDKQSLTFHNDPMAAVGECGEGLCPRCPVAGWWLAHCRLSPQLTASNHVSNVTVNYNVTDVLACSPPARCPGRWSFGDGEQVIGQFKPPYNESFQVPDPTVAQVLVEHNITHTYTVPGEYNLTLLVSSTFENLTQQVPVSVRATLPAMAVATGSRVLVAGWPVTFFPHPLPSPGGVLYTWDFGDGSPAVTQPQPEVNHTFASSGAYHIRLEVNNTPGFGRQRHMDFRHGGWHGPEATVEHVYLRAQNCTVTVGASSPTGNLARSLPVQVFVLEAHYFSSICVEPEVGNITVRPERQFVRVGDAARLVACAWPPFPYRYTWDFGTEDAAARVGGPEATFTYWDSGSYLVTVTVSNNISAANDTALVEVQEPVDLTGIRVNGSHVLELQQPYQFSAVGRGHPATYLWELGDGGRLQGPALNVTVQRRVRGLSVNASRTVVPLNGSVSFSTSLEAGSDVHYSWVLCDRCTPIPGGSTISYTFRSVGTFNIIVTAENEVGVAQDSIFIYVLQHIEGLQVVGGGGSCCFPTNRTLQLQAAAGTYHVQLRATNMLGSASANRTVNFVEPVGWLAAAASPNPVAVNASVALRAELAGGSGVTYTWSLEEGLGWETPEPSTTHTFPSPGLHLVTVTAKNQLGSANASIEVAVQVPVSGLSIRAGELDCSFVVASSTVPFWGQLASGTNVSWCWAVPGGSRHGQHIAMVLPDAGTFSIQLNASNAVSWVVATHNLTVEEPIVGLVLWASRKVVEPGQLVHFQILLAAGSAVSFHLQVSGAGLEVLPGPHFSRSFPRPGDYRVEVNATNLVSFFVAQTTVTVHVLACREPEVDVALPPQVLMRRSQRNYLEAHVDLRDCVTYQTEYRWEVYRATSCQRPGRMARVTLPSVDVSRPQLVVPRMVLPVGHYCFVFVVSFGDTPLARSIQANVTVAPERLVPIVEGGSYRVWSDSQDLVLDGSKSYDPNLEDGDQTPLSFHWACVASTQVVCVNEAGRLLGPLDMSECLVGSIPAGVVTIPRERLQAGVEYTFNLTVWKAGRKEEVTNQTVLIRRGRVPIVSLECVSCKAQAVYAVSRSSYRWAARSFSNETLVLDETTTSTGSAGMRLVVRRGVLRDGEGYTFTLTDEEDAGAPLVYALLLRRCRQGHCEEFCVYKGSLSIYGAVLPPGFAPHFVVGLAVVVQDQLGAAVVALNSTLPGLLRQADPQHVIEYSLALIAVLNESPRGVLGNAPFALDTGLESPLVLGSGRDACPWPACTVGRAAHLLLTAPLCLQYEQALAMVAEPDPRRQLRAQIRKNAGVGLDMVMGSLQVSSWEFVCRSCLKKTLHKLEGMMRILQAETAAGTGTPTAIADSILNITGDLIHLASSDVQGPQPSELGAEPPSLLVASRAYQLSSALMGILMRSRVLNEEPLTLAGEEIVAQGKRSDPLSLLCQGDASGPGCHFSIPAAFSGALSNLSDVVQLILLVDSNPFPFGYISNYTVSTKVAGLSLHMPPAEHYLPEEPEPYLAAYLHAMPWPNEHNCSASRRISLEVLAGDDHRPYTFFIAPGTRDLGTSYYLNLTSHFRWSALEVSVGLYTSLCQYFSEKEMAWRTEGLVPLEETSPSQAVCLTRHLTAFGASLFEPASSVNYIVLLTCTVCLVTYVVTAVILRKLDQLDVSRVRIIPFCGKGGRFKYEILVKTGWGRGSGTTAHVGIMLMGPASSLIPLSIDIIAVGLVSSLVVYPVYLAILFLFRMSRSKGPKLPPTDRLPLLQVAGGPSPTPAGPQALDMDSCLDSSVLDSSVLAFPGLGAEAFAGQMKHDLFVEDSKSLVCWPSSEGTLSWPDLLSDPSVMGSTLQRLARGRMGRMPGPEDDSLSLVSPSSPSKYFSASGYSCADLPLSQLWSPEGQVGRRRERQAARHKPVLGFACREAWFAGTEIRLGDEAGGRMVASWGAMAAGAVTGWRGNRCSAPGERNQTLMLPGERGLPSSSLTWEQPQPAELSRTGALPSPQVGPPHPFLCAAGDLSVSASPGLVEGLRKRLLPAWCAPLAHGLSLLLVAVAVGVSGWVGAGFPSSVSVMWLLSSSSSFLASFLFWEPLKVSGMQGGQAASLWHPRAPLMPALVQVLLEALYFSLVVKRLHPDEDDTLVESPAVTPVSERVPRVRPPHGFALFLAKEEARKVKRLHGMLRGLLVYMFFLLVTLLANYGDTSCHDHAYRLQIAMLSGPLTPGGHRKLKDGACDSVWSDEFWPWMSHVLLPYIHGNPSRPELGPPRLRQVRLQEALCPDSPGSGAPMCLAASGGFSTSDYGIGWGSAAHNGSEMWAYSAPDLLGVWYWGSCAVYDSGGYAAQQLRFVRQWSVFGKTLCRALPELVGAALGLVVLAVAYAQLAVLLVSSCVDSLQSAARALLVLCPGAGGPALCPAESWRLSPVLCTGLWALRLWGALRLGAVLLRWRYHALRGELYRPAWEPQDYEMVELFLRRLRLWMGFSKVKEGAAGLTEPLCRPQFRHKVRFEGMEPLPSRSSRGSKSSPDVPPPSGGSDASRPSTSSSQLDGLSFDRLNQATEDVYQLEQRLQSLHGHRSSGPTASPPPSPSPGLRPVLPSRLVRVSGGVGLATGPSRASLRAKNKIHPSST</sequence>
<feature type="region of interest" description="Disordered" evidence="8">
    <location>
        <begin position="3008"/>
        <end position="3066"/>
    </location>
</feature>
<evidence type="ECO:0000256" key="2">
    <source>
        <dbReference type="ARBA" id="ARBA00007200"/>
    </source>
</evidence>
<feature type="transmembrane region" description="Helical" evidence="9">
    <location>
        <begin position="2480"/>
        <end position="2502"/>
    </location>
</feature>
<feature type="domain" description="GAIN-B" evidence="11">
    <location>
        <begin position="1925"/>
        <end position="2080"/>
    </location>
</feature>
<dbReference type="PROSITE" id="PS51111">
    <property type="entry name" value="REJ"/>
    <property type="match status" value="1"/>
</dbReference>
<dbReference type="EMBL" id="SGJD01001207">
    <property type="protein sequence ID" value="KAB0401479.1"/>
    <property type="molecule type" value="Genomic_DNA"/>
</dbReference>
<comment type="caution">
    <text evidence="13">The sequence shown here is derived from an EMBL/GenBank/DDBJ whole genome shotgun (WGS) entry which is preliminary data.</text>
</comment>
<evidence type="ECO:0000256" key="5">
    <source>
        <dbReference type="ARBA" id="ARBA00022989"/>
    </source>
</evidence>
<dbReference type="OrthoDB" id="6022660at2759"/>
<evidence type="ECO:0000313" key="14">
    <source>
        <dbReference type="Proteomes" id="UP000437017"/>
    </source>
</evidence>
<evidence type="ECO:0000256" key="1">
    <source>
        <dbReference type="ARBA" id="ARBA00004141"/>
    </source>
</evidence>
<feature type="transmembrane region" description="Helical" evidence="9">
    <location>
        <begin position="2134"/>
        <end position="2157"/>
    </location>
</feature>
<evidence type="ECO:0000259" key="10">
    <source>
        <dbReference type="PROSITE" id="PS50093"/>
    </source>
</evidence>
<dbReference type="InterPro" id="IPR002859">
    <property type="entry name" value="PKD/REJ-like"/>
</dbReference>
<evidence type="ECO:0000256" key="8">
    <source>
        <dbReference type="SAM" id="MobiDB-lite"/>
    </source>
</evidence>
<comment type="similarity">
    <text evidence="2">Belongs to the polycystin family.</text>
</comment>
<feature type="region of interest" description="Disordered" evidence="8">
    <location>
        <begin position="2947"/>
        <end position="2985"/>
    </location>
</feature>
<dbReference type="Pfam" id="PF08016">
    <property type="entry name" value="PKD_channel"/>
    <property type="match status" value="1"/>
</dbReference>
<feature type="transmembrane region" description="Helical" evidence="9">
    <location>
        <begin position="2508"/>
        <end position="2527"/>
    </location>
</feature>
<evidence type="ECO:0000256" key="9">
    <source>
        <dbReference type="SAM" id="Phobius"/>
    </source>
</evidence>
<reference evidence="13 14" key="1">
    <citation type="journal article" date="2019" name="PLoS ONE">
        <title>Genomic analyses reveal an absence of contemporary introgressive admixture between fin whales and blue whales, despite known hybrids.</title>
        <authorList>
            <person name="Westbury M.V."/>
            <person name="Petersen B."/>
            <person name="Lorenzen E.D."/>
        </authorList>
    </citation>
    <scope>NUCLEOTIDE SEQUENCE [LARGE SCALE GENOMIC DNA]</scope>
    <source>
        <strain evidence="13">FinWhale-01</strain>
    </source>
</reference>
<dbReference type="PANTHER" id="PTHR46730">
    <property type="entry name" value="POLYCYSTIN-1"/>
    <property type="match status" value="1"/>
</dbReference>
<dbReference type="InterPro" id="IPR000203">
    <property type="entry name" value="GPS"/>
</dbReference>
<dbReference type="SMART" id="SM00089">
    <property type="entry name" value="PKD"/>
    <property type="match status" value="8"/>
</dbReference>
<dbReference type="GO" id="GO:0005886">
    <property type="term" value="C:plasma membrane"/>
    <property type="evidence" value="ECO:0007669"/>
    <property type="project" value="TreeGrafter"/>
</dbReference>
<dbReference type="InterPro" id="IPR057244">
    <property type="entry name" value="GAIN_B"/>
</dbReference>
<feature type="domain" description="PKD" evidence="10">
    <location>
        <begin position="914"/>
        <end position="969"/>
    </location>
</feature>
<evidence type="ECO:0000256" key="6">
    <source>
        <dbReference type="ARBA" id="ARBA00023136"/>
    </source>
</evidence>
<feature type="domain" description="PKD" evidence="10">
    <location>
        <begin position="1028"/>
        <end position="1114"/>
    </location>
</feature>
<keyword evidence="5 9" id="KW-1133">Transmembrane helix</keyword>
<feature type="domain" description="PKD" evidence="10">
    <location>
        <begin position="778"/>
        <end position="837"/>
    </location>
</feature>
<dbReference type="GO" id="GO:0005261">
    <property type="term" value="F:monoatomic cation channel activity"/>
    <property type="evidence" value="ECO:0007669"/>
    <property type="project" value="TreeGrafter"/>
</dbReference>
<keyword evidence="3 9" id="KW-0812">Transmembrane</keyword>
<dbReference type="PRINTS" id="PR00500">
    <property type="entry name" value="POLYCYSTIN1"/>
</dbReference>
<keyword evidence="6 9" id="KW-0472">Membrane</keyword>
<evidence type="ECO:0008006" key="15">
    <source>
        <dbReference type="Google" id="ProtNLM"/>
    </source>
</evidence>
<accession>A0A6A1Q3B0</accession>
<feature type="transmembrane region" description="Helical" evidence="9">
    <location>
        <begin position="2082"/>
        <end position="2102"/>
    </location>
</feature>
<name>A0A6A1Q3B0_BALPH</name>
<dbReference type="InterPro" id="IPR000601">
    <property type="entry name" value="PKD_dom"/>
</dbReference>
<dbReference type="InterPro" id="IPR013122">
    <property type="entry name" value="PKD1_2_channel"/>
</dbReference>
<feature type="compositionally biased region" description="Basic residues" evidence="8">
    <location>
        <begin position="3055"/>
        <end position="3066"/>
    </location>
</feature>
<feature type="domain" description="PKD" evidence="10">
    <location>
        <begin position="1140"/>
        <end position="1198"/>
    </location>
</feature>
<dbReference type="CDD" id="cd00146">
    <property type="entry name" value="PKD"/>
    <property type="match status" value="6"/>
</dbReference>
<comment type="subcellular location">
    <subcellularLocation>
        <location evidence="1">Membrane</location>
        <topology evidence="1">Multi-pass membrane protein</topology>
    </subcellularLocation>
</comment>
<feature type="domain" description="PKD" evidence="10">
    <location>
        <begin position="536"/>
        <end position="611"/>
    </location>
</feature>